<dbReference type="PROSITE" id="PS51677">
    <property type="entry name" value="NODB"/>
    <property type="match status" value="1"/>
</dbReference>
<keyword evidence="1" id="KW-0812">Transmembrane</keyword>
<dbReference type="PANTHER" id="PTHR10587">
    <property type="entry name" value="GLYCOSYL TRANSFERASE-RELATED"/>
    <property type="match status" value="1"/>
</dbReference>
<dbReference type="AlphaFoldDB" id="A0A6N8FK73"/>
<evidence type="ECO:0000313" key="4">
    <source>
        <dbReference type="Proteomes" id="UP000469125"/>
    </source>
</evidence>
<keyword evidence="4" id="KW-1185">Reference proteome</keyword>
<dbReference type="PANTHER" id="PTHR10587:SF125">
    <property type="entry name" value="POLYSACCHARIDE DEACETYLASE YHEN-RELATED"/>
    <property type="match status" value="1"/>
</dbReference>
<accession>A0A6N8FK73</accession>
<dbReference type="InterPro" id="IPR002509">
    <property type="entry name" value="NODB_dom"/>
</dbReference>
<protein>
    <submittedName>
        <fullName evidence="3">Polysaccharide deacetylase family protein</fullName>
    </submittedName>
</protein>
<reference evidence="3 4" key="1">
    <citation type="submission" date="2019-11" db="EMBL/GenBank/DDBJ databases">
        <authorList>
            <person name="Li X."/>
        </authorList>
    </citation>
    <scope>NUCLEOTIDE SEQUENCE [LARGE SCALE GENOMIC DNA]</scope>
    <source>
        <strain evidence="3 4">L9</strain>
    </source>
</reference>
<evidence type="ECO:0000313" key="3">
    <source>
        <dbReference type="EMBL" id="MUK88179.1"/>
    </source>
</evidence>
<sequence length="415" mass="47670">MSVYQRKLIELLAIIEKDEGSFLHIRFTIEQDSIEAYWKVDDFTVSSIKDMTNFSGLAKYRISFHPNTNVSDQQVHTSILTRTQRNQSERTPFSCSEDYIEQLQEMKSIQAITDLDKLNFLSMNLPTSHDQEDEAVPEEKKRPKKMNNQMTWMAIAAVCLISAILFGYSSHAYLDKTVIEEATPIKHTTLVKEINEPEEKSHFVKESVMIEDRSSDNQTNLPYVELEDEITYKLPEGTVALTFDDGPSKYSIEILTILKEYNVGGTFFFIGHNVEKHPDYVQQIYSDGYSIGTHSMNHVNVATLSYEKQENELIESSQRIESIIGEAITLFRPPYGATNVHTENLIHDHHHKMVLWNNDPKDWESQQPDKIVESIRSTDVSGDIILLHESPAVIQALPKIIEYLQELDLEIVNLL</sequence>
<gene>
    <name evidence="3" type="ORF">GMD78_07195</name>
</gene>
<comment type="caution">
    <text evidence="3">The sequence shown here is derived from an EMBL/GenBank/DDBJ whole genome shotgun (WGS) entry which is preliminary data.</text>
</comment>
<dbReference type="Proteomes" id="UP000469125">
    <property type="component" value="Unassembled WGS sequence"/>
</dbReference>
<dbReference type="Gene3D" id="3.20.20.370">
    <property type="entry name" value="Glycoside hydrolase/deacetylase"/>
    <property type="match status" value="1"/>
</dbReference>
<dbReference type="Pfam" id="PF01522">
    <property type="entry name" value="Polysacc_deac_1"/>
    <property type="match status" value="1"/>
</dbReference>
<dbReference type="SUPFAM" id="SSF88713">
    <property type="entry name" value="Glycoside hydrolase/deacetylase"/>
    <property type="match status" value="1"/>
</dbReference>
<dbReference type="EMBL" id="WOCA01000004">
    <property type="protein sequence ID" value="MUK88179.1"/>
    <property type="molecule type" value="Genomic_DNA"/>
</dbReference>
<proteinExistence type="predicted"/>
<dbReference type="GO" id="GO:0016810">
    <property type="term" value="F:hydrolase activity, acting on carbon-nitrogen (but not peptide) bonds"/>
    <property type="evidence" value="ECO:0007669"/>
    <property type="project" value="InterPro"/>
</dbReference>
<dbReference type="GO" id="GO:0005975">
    <property type="term" value="P:carbohydrate metabolic process"/>
    <property type="evidence" value="ECO:0007669"/>
    <property type="project" value="InterPro"/>
</dbReference>
<dbReference type="RefSeq" id="WP_155668163.1">
    <property type="nucleotide sequence ID" value="NZ_WOCA01000004.1"/>
</dbReference>
<keyword evidence="1" id="KW-1133">Transmembrane helix</keyword>
<dbReference type="CDD" id="cd10917">
    <property type="entry name" value="CE4_NodB_like_6s_7s"/>
    <property type="match status" value="1"/>
</dbReference>
<feature type="transmembrane region" description="Helical" evidence="1">
    <location>
        <begin position="150"/>
        <end position="168"/>
    </location>
</feature>
<keyword evidence="1" id="KW-0472">Membrane</keyword>
<organism evidence="3 4">
    <name type="scientific">Ornithinibacillus caprae</name>
    <dbReference type="NCBI Taxonomy" id="2678566"/>
    <lineage>
        <taxon>Bacteria</taxon>
        <taxon>Bacillati</taxon>
        <taxon>Bacillota</taxon>
        <taxon>Bacilli</taxon>
        <taxon>Bacillales</taxon>
        <taxon>Bacillaceae</taxon>
        <taxon>Ornithinibacillus</taxon>
    </lineage>
</organism>
<evidence type="ECO:0000256" key="1">
    <source>
        <dbReference type="SAM" id="Phobius"/>
    </source>
</evidence>
<dbReference type="InterPro" id="IPR050248">
    <property type="entry name" value="Polysacc_deacetylase_ArnD"/>
</dbReference>
<name>A0A6N8FK73_9BACI</name>
<feature type="domain" description="NodB homology" evidence="2">
    <location>
        <begin position="237"/>
        <end position="412"/>
    </location>
</feature>
<evidence type="ECO:0000259" key="2">
    <source>
        <dbReference type="PROSITE" id="PS51677"/>
    </source>
</evidence>
<dbReference type="InterPro" id="IPR011330">
    <property type="entry name" value="Glyco_hydro/deAcase_b/a-brl"/>
</dbReference>